<dbReference type="EMBL" id="JANFZH010000010">
    <property type="protein sequence ID" value="MCQ4839447.1"/>
    <property type="molecule type" value="Genomic_DNA"/>
</dbReference>
<keyword evidence="3" id="KW-1185">Reference proteome</keyword>
<reference evidence="2 3" key="1">
    <citation type="submission" date="2022-06" db="EMBL/GenBank/DDBJ databases">
        <title>Isolation of gut microbiota from human fecal samples.</title>
        <authorList>
            <person name="Pamer E.G."/>
            <person name="Barat B."/>
            <person name="Waligurski E."/>
            <person name="Medina S."/>
            <person name="Paddock L."/>
            <person name="Mostad J."/>
        </authorList>
    </citation>
    <scope>NUCLEOTIDE SEQUENCE [LARGE SCALE GENOMIC DNA]</scope>
    <source>
        <strain evidence="2 3">DFI.9.73</strain>
    </source>
</reference>
<evidence type="ECO:0000313" key="3">
    <source>
        <dbReference type="Proteomes" id="UP001524473"/>
    </source>
</evidence>
<proteinExistence type="predicted"/>
<evidence type="ECO:0000313" key="2">
    <source>
        <dbReference type="EMBL" id="MCQ4839447.1"/>
    </source>
</evidence>
<dbReference type="GeneID" id="90532717"/>
<comment type="caution">
    <text evidence="2">The sequence shown here is derived from an EMBL/GenBank/DDBJ whole genome shotgun (WGS) entry which is preliminary data.</text>
</comment>
<accession>A0ABT1RXN7</accession>
<name>A0ABT1RXN7_9FIRM</name>
<dbReference type="Proteomes" id="UP001524473">
    <property type="component" value="Unassembled WGS sequence"/>
</dbReference>
<keyword evidence="1" id="KW-1133">Transmembrane helix</keyword>
<keyword evidence="1" id="KW-0472">Membrane</keyword>
<evidence type="ECO:0000256" key="1">
    <source>
        <dbReference type="SAM" id="Phobius"/>
    </source>
</evidence>
<feature type="transmembrane region" description="Helical" evidence="1">
    <location>
        <begin position="35"/>
        <end position="57"/>
    </location>
</feature>
<sequence length="61" mass="6648">MTDVERRFCKLLLLADMAAILISMVAGPLSHTSLAIGAAVSAIILSLAVIVYGIYFWPRQR</sequence>
<gene>
    <name evidence="2" type="ORF">NE695_05890</name>
</gene>
<keyword evidence="1" id="KW-0812">Transmembrane</keyword>
<feature type="transmembrane region" description="Helical" evidence="1">
    <location>
        <begin position="12"/>
        <end position="29"/>
    </location>
</feature>
<organism evidence="2 3">
    <name type="scientific">Neglectibacter timonensis</name>
    <dbReference type="NCBI Taxonomy" id="1776382"/>
    <lineage>
        <taxon>Bacteria</taxon>
        <taxon>Bacillati</taxon>
        <taxon>Bacillota</taxon>
        <taxon>Clostridia</taxon>
        <taxon>Eubacteriales</taxon>
        <taxon>Oscillospiraceae</taxon>
        <taxon>Neglectibacter</taxon>
    </lineage>
</organism>
<protein>
    <submittedName>
        <fullName evidence="2">Uncharacterized protein</fullName>
    </submittedName>
</protein>
<dbReference type="RefSeq" id="WP_066864826.1">
    <property type="nucleotide sequence ID" value="NZ_CABKVV010000014.1"/>
</dbReference>